<keyword evidence="7" id="KW-0067">ATP-binding</keyword>
<dbReference type="NCBIfam" id="TIGR02199">
    <property type="entry name" value="rfaE_dom_II"/>
    <property type="match status" value="1"/>
</dbReference>
<keyword evidence="3 13" id="KW-0808">Transferase</keyword>
<comment type="pathway">
    <text evidence="1">Bacterial outer membrane biogenesis; LPS core biosynthesis.</text>
</comment>
<evidence type="ECO:0000256" key="6">
    <source>
        <dbReference type="ARBA" id="ARBA00022777"/>
    </source>
</evidence>
<evidence type="ECO:0000313" key="13">
    <source>
        <dbReference type="EMBL" id="PRX48599.1"/>
    </source>
</evidence>
<dbReference type="SUPFAM" id="SSF53613">
    <property type="entry name" value="Ribokinase-like"/>
    <property type="match status" value="1"/>
</dbReference>
<feature type="domain" description="Carbohydrate kinase PfkB" evidence="11">
    <location>
        <begin position="2"/>
        <end position="290"/>
    </location>
</feature>
<evidence type="ECO:0000256" key="3">
    <source>
        <dbReference type="ARBA" id="ARBA00022679"/>
    </source>
</evidence>
<evidence type="ECO:0000256" key="5">
    <source>
        <dbReference type="ARBA" id="ARBA00022741"/>
    </source>
</evidence>
<dbReference type="InterPro" id="IPR011611">
    <property type="entry name" value="PfkB_dom"/>
</dbReference>
<dbReference type="InterPro" id="IPR011914">
    <property type="entry name" value="RfaE_dom_II"/>
</dbReference>
<keyword evidence="4" id="KW-0548">Nucleotidyltransferase</keyword>
<proteinExistence type="predicted"/>
<comment type="caution">
    <text evidence="13">The sequence shown here is derived from an EMBL/GenBank/DDBJ whole genome shotgun (WGS) entry which is preliminary data.</text>
</comment>
<dbReference type="Pfam" id="PF00294">
    <property type="entry name" value="PfkB"/>
    <property type="match status" value="1"/>
</dbReference>
<dbReference type="UniPathway" id="UPA00958"/>
<evidence type="ECO:0000256" key="9">
    <source>
        <dbReference type="ARBA" id="ARBA00023277"/>
    </source>
</evidence>
<dbReference type="Pfam" id="PF01467">
    <property type="entry name" value="CTP_transf_like"/>
    <property type="match status" value="1"/>
</dbReference>
<comment type="catalytic activity">
    <reaction evidence="10">
        <text>D-glycero-beta-D-manno-heptose 1-phosphate + ATP + H(+) = ADP-D-glycero-beta-D-manno-heptose + diphosphate</text>
        <dbReference type="Rhea" id="RHEA:27465"/>
        <dbReference type="ChEBI" id="CHEBI:15378"/>
        <dbReference type="ChEBI" id="CHEBI:30616"/>
        <dbReference type="ChEBI" id="CHEBI:33019"/>
        <dbReference type="ChEBI" id="CHEBI:59967"/>
        <dbReference type="ChEBI" id="CHEBI:61593"/>
        <dbReference type="EC" id="2.7.7.70"/>
    </reaction>
</comment>
<dbReference type="GO" id="GO:0005524">
    <property type="term" value="F:ATP binding"/>
    <property type="evidence" value="ECO:0007669"/>
    <property type="project" value="UniProtKB-KW"/>
</dbReference>
<accession>A0A2T0LXB0</accession>
<dbReference type="SUPFAM" id="SSF52374">
    <property type="entry name" value="Nucleotidylyl transferase"/>
    <property type="match status" value="1"/>
</dbReference>
<dbReference type="EC" id="2.7.7.70" evidence="2"/>
<evidence type="ECO:0000256" key="1">
    <source>
        <dbReference type="ARBA" id="ARBA00004713"/>
    </source>
</evidence>
<name>A0A2T0LXB0_9PSEU</name>
<evidence type="ECO:0000256" key="7">
    <source>
        <dbReference type="ARBA" id="ARBA00022840"/>
    </source>
</evidence>
<evidence type="ECO:0000256" key="4">
    <source>
        <dbReference type="ARBA" id="ARBA00022695"/>
    </source>
</evidence>
<dbReference type="AlphaFoldDB" id="A0A2T0LXB0"/>
<dbReference type="GO" id="GO:0016301">
    <property type="term" value="F:kinase activity"/>
    <property type="evidence" value="ECO:0007669"/>
    <property type="project" value="UniProtKB-KW"/>
</dbReference>
<feature type="domain" description="Cytidyltransferase-like" evidence="12">
    <location>
        <begin position="342"/>
        <end position="433"/>
    </location>
</feature>
<dbReference type="GO" id="GO:0016773">
    <property type="term" value="F:phosphotransferase activity, alcohol group as acceptor"/>
    <property type="evidence" value="ECO:0007669"/>
    <property type="project" value="InterPro"/>
</dbReference>
<dbReference type="InterPro" id="IPR050385">
    <property type="entry name" value="Archaeal_FAD_synthase"/>
</dbReference>
<dbReference type="InterPro" id="IPR029056">
    <property type="entry name" value="Ribokinase-like"/>
</dbReference>
<keyword evidence="6 13" id="KW-0418">Kinase</keyword>
<evidence type="ECO:0000256" key="2">
    <source>
        <dbReference type="ARBA" id="ARBA00012519"/>
    </source>
</evidence>
<evidence type="ECO:0000313" key="14">
    <source>
        <dbReference type="Proteomes" id="UP000238362"/>
    </source>
</evidence>
<evidence type="ECO:0000256" key="8">
    <source>
        <dbReference type="ARBA" id="ARBA00023268"/>
    </source>
</evidence>
<keyword evidence="8" id="KW-0511">Multifunctional enzyme</keyword>
<dbReference type="NCBIfam" id="TIGR00125">
    <property type="entry name" value="cyt_tran_rel"/>
    <property type="match status" value="1"/>
</dbReference>
<gene>
    <name evidence="13" type="ORF">B0I33_104416</name>
</gene>
<evidence type="ECO:0000259" key="12">
    <source>
        <dbReference type="Pfam" id="PF01467"/>
    </source>
</evidence>
<dbReference type="InterPro" id="IPR014729">
    <property type="entry name" value="Rossmann-like_a/b/a_fold"/>
</dbReference>
<dbReference type="Proteomes" id="UP000238362">
    <property type="component" value="Unassembled WGS sequence"/>
</dbReference>
<evidence type="ECO:0000256" key="10">
    <source>
        <dbReference type="ARBA" id="ARBA00047428"/>
    </source>
</evidence>
<dbReference type="PROSITE" id="PS00584">
    <property type="entry name" value="PFKB_KINASES_2"/>
    <property type="match status" value="1"/>
</dbReference>
<dbReference type="GO" id="GO:0016779">
    <property type="term" value="F:nucleotidyltransferase activity"/>
    <property type="evidence" value="ECO:0007669"/>
    <property type="project" value="UniProtKB-KW"/>
</dbReference>
<dbReference type="Gene3D" id="3.40.50.620">
    <property type="entry name" value="HUPs"/>
    <property type="match status" value="1"/>
</dbReference>
<dbReference type="GO" id="GO:0009244">
    <property type="term" value="P:lipopolysaccharide core region biosynthetic process"/>
    <property type="evidence" value="ECO:0007669"/>
    <property type="project" value="UniProtKB-UniPathway"/>
</dbReference>
<reference evidence="13 14" key="1">
    <citation type="submission" date="2018-03" db="EMBL/GenBank/DDBJ databases">
        <title>Genomic Encyclopedia of Type Strains, Phase III (KMG-III): the genomes of soil and plant-associated and newly described type strains.</title>
        <authorList>
            <person name="Whitman W."/>
        </authorList>
    </citation>
    <scope>NUCLEOTIDE SEQUENCE [LARGE SCALE GENOMIC DNA]</scope>
    <source>
        <strain evidence="13 14">CGMCC 4.7125</strain>
    </source>
</reference>
<keyword evidence="5" id="KW-0547">Nucleotide-binding</keyword>
<keyword evidence="9" id="KW-0119">Carbohydrate metabolism</keyword>
<dbReference type="InterPro" id="IPR004821">
    <property type="entry name" value="Cyt_trans-like"/>
</dbReference>
<organism evidence="13 14">
    <name type="scientific">Prauserella shujinwangii</name>
    <dbReference type="NCBI Taxonomy" id="1453103"/>
    <lineage>
        <taxon>Bacteria</taxon>
        <taxon>Bacillati</taxon>
        <taxon>Actinomycetota</taxon>
        <taxon>Actinomycetes</taxon>
        <taxon>Pseudonocardiales</taxon>
        <taxon>Pseudonocardiaceae</taxon>
        <taxon>Prauserella</taxon>
    </lineage>
</organism>
<dbReference type="PANTHER" id="PTHR43793">
    <property type="entry name" value="FAD SYNTHASE"/>
    <property type="match status" value="1"/>
</dbReference>
<dbReference type="Gene3D" id="3.40.1190.20">
    <property type="match status" value="1"/>
</dbReference>
<sequence length="470" mass="47727">MVVGDALLDVDVEGTADRLCPEAPVPVVDVAREWRRPGGAGLAALLAARTAPDVVLVTALGDDESGRALAELLGRDVRVVRVPMDGETVRKTRVRAAGQSLLRLDTGDGRASRAPLPGRATAALREAGAILVSDYGRGLAAHPGLRRLLAELAPRVPLVWDPHPRGPAPVPGATVVTPNDAEALGFADGCARPAEAAAALREAWACTATAVTVGERGALLCGPGDGPATEVPITSGAKVTGPVRPDTCGAGDRFASAVATALVDGADVGRAVRSAVDAASRFVAAGGAAALSVAAGATSGETGTGGPGKAGDIANAGNAGNAANTAGFAERVRRRGGRLVATGGCFDVLHPGHVSLLRQARALGDALIVCLNSDESVRGLKGPARPLVPERDRARLLAELESVDAVAVFDESSPAALLERLRPDVWVKGGDYAGEDLPEAEVVRRHGGEVVLVPLVEGYSTTRLLAEGAR</sequence>
<keyword evidence="14" id="KW-1185">Reference proteome</keyword>
<dbReference type="EMBL" id="PVNH01000004">
    <property type="protein sequence ID" value="PRX48599.1"/>
    <property type="molecule type" value="Genomic_DNA"/>
</dbReference>
<dbReference type="PANTHER" id="PTHR43793:SF2">
    <property type="entry name" value="BIFUNCTIONAL PROTEIN HLDE"/>
    <property type="match status" value="1"/>
</dbReference>
<protein>
    <recommendedName>
        <fullName evidence="2">D-glycero-beta-D-manno-heptose 1-phosphate adenylyltransferase</fullName>
        <ecNumber evidence="2">2.7.7.70</ecNumber>
    </recommendedName>
</protein>
<evidence type="ECO:0000259" key="11">
    <source>
        <dbReference type="Pfam" id="PF00294"/>
    </source>
</evidence>
<dbReference type="InterPro" id="IPR002173">
    <property type="entry name" value="Carboh/pur_kinase_PfkB_CS"/>
</dbReference>